<dbReference type="InterPro" id="IPR012337">
    <property type="entry name" value="RNaseH-like_sf"/>
</dbReference>
<keyword evidence="2" id="KW-0815">Transposition</keyword>
<dbReference type="OrthoDB" id="212258at2157"/>
<keyword evidence="7" id="KW-1185">Reference proteome</keyword>
<sequence length="435" mass="49721">MRLSPDAVRTLLTSVFPSDFIDDRARECGVVERNRDIDIRMLVWTLTVGFAVGGETRSIADYRRAYNAATNQSIAASSFYDRFTEQFEDLLTELLEHALDEVAVPHHVSPEFDRFRDVIAADATIFRLQQLLSEFEATHDDASGVMLYLVHNVTDQSVISDEITDETTHESTLFETGSWLRGRLFLLDLAFFKYRRFALIDENDGFFVSRLKKSSNPLITAAPRTLRGNSIDIEGKQVFDVVGDLRRQYIDVDVVVGFKRREYDETRSTDTKEFRVVGVRNEDTDDYHLYMTNLPRGEFFAAQIATLYRARWEVELLFRELKSRYGLENFDTSKAHIVKIQITAALLTLVVSRAILRVLVDHAEERGEDVSFPTERWATTFRSYAQLILMELADLYGLPPPNIPELLYQEAKQPSPGRKTLLEEVCSDLTANAGA</sequence>
<dbReference type="RefSeq" id="WP_089386132.1">
    <property type="nucleotide sequence ID" value="NZ_FZNQ01000065.1"/>
</dbReference>
<dbReference type="NCBIfam" id="NF033592">
    <property type="entry name" value="transpos_IS4_1"/>
    <property type="match status" value="1"/>
</dbReference>
<dbReference type="InterPro" id="IPR047952">
    <property type="entry name" value="Transpos_IS4"/>
</dbReference>
<evidence type="ECO:0000259" key="5">
    <source>
        <dbReference type="Pfam" id="PF01609"/>
    </source>
</evidence>
<dbReference type="AlphaFoldDB" id="A0A238YMB4"/>
<dbReference type="EMBL" id="FZNQ01000065">
    <property type="protein sequence ID" value="SNR72170.1"/>
    <property type="molecule type" value="Genomic_DNA"/>
</dbReference>
<dbReference type="GO" id="GO:0003677">
    <property type="term" value="F:DNA binding"/>
    <property type="evidence" value="ECO:0007669"/>
    <property type="project" value="UniProtKB-KW"/>
</dbReference>
<dbReference type="Gene3D" id="3.90.350.10">
    <property type="entry name" value="Transposase Inhibitor Protein From Tn5, Chain A, domain 1"/>
    <property type="match status" value="1"/>
</dbReference>
<proteinExistence type="inferred from homology"/>
<dbReference type="InterPro" id="IPR002559">
    <property type="entry name" value="Transposase_11"/>
</dbReference>
<protein>
    <submittedName>
        <fullName evidence="6">IS4 transposase</fullName>
    </submittedName>
</protein>
<dbReference type="Proteomes" id="UP000198397">
    <property type="component" value="Unassembled WGS sequence"/>
</dbReference>
<evidence type="ECO:0000256" key="2">
    <source>
        <dbReference type="ARBA" id="ARBA00022578"/>
    </source>
</evidence>
<evidence type="ECO:0000313" key="6">
    <source>
        <dbReference type="EMBL" id="SNR72170.1"/>
    </source>
</evidence>
<evidence type="ECO:0000313" key="7">
    <source>
        <dbReference type="Proteomes" id="UP000198397"/>
    </source>
</evidence>
<dbReference type="GO" id="GO:0004803">
    <property type="term" value="F:transposase activity"/>
    <property type="evidence" value="ECO:0007669"/>
    <property type="project" value="InterPro"/>
</dbReference>
<dbReference type="GO" id="GO:0006313">
    <property type="term" value="P:DNA transposition"/>
    <property type="evidence" value="ECO:0007669"/>
    <property type="project" value="InterPro"/>
</dbReference>
<dbReference type="Pfam" id="PF01609">
    <property type="entry name" value="DDE_Tnp_1"/>
    <property type="match status" value="1"/>
</dbReference>
<comment type="similarity">
    <text evidence="1">Belongs to the transposase 11 family.</text>
</comment>
<evidence type="ECO:0000256" key="1">
    <source>
        <dbReference type="ARBA" id="ARBA00010075"/>
    </source>
</evidence>
<evidence type="ECO:0000256" key="3">
    <source>
        <dbReference type="ARBA" id="ARBA00023125"/>
    </source>
</evidence>
<reference evidence="6 7" key="1">
    <citation type="submission" date="2017-06" db="EMBL/GenBank/DDBJ databases">
        <authorList>
            <person name="Kim H.J."/>
            <person name="Triplett B.A."/>
        </authorList>
    </citation>
    <scope>NUCLEOTIDE SEQUENCE [LARGE SCALE GENOMIC DNA]</scope>
    <source>
        <strain evidence="6 7">DSM 8800</strain>
    </source>
</reference>
<dbReference type="PANTHER" id="PTHR33258">
    <property type="entry name" value="TRANSPOSASE INSL FOR INSERTION SEQUENCE ELEMENT IS186A-RELATED"/>
    <property type="match status" value="1"/>
</dbReference>
<organism evidence="6 7">
    <name type="scientific">Halorubrum vacuolatum</name>
    <name type="common">Natronobacterium vacuolatum</name>
    <dbReference type="NCBI Taxonomy" id="63740"/>
    <lineage>
        <taxon>Archaea</taxon>
        <taxon>Methanobacteriati</taxon>
        <taxon>Methanobacteriota</taxon>
        <taxon>Stenosarchaea group</taxon>
        <taxon>Halobacteria</taxon>
        <taxon>Halobacteriales</taxon>
        <taxon>Haloferacaceae</taxon>
        <taxon>Halorubrum</taxon>
    </lineage>
</organism>
<dbReference type="PANTHER" id="PTHR33258:SF1">
    <property type="entry name" value="TRANSPOSASE INSL FOR INSERTION SEQUENCE ELEMENT IS186A-RELATED"/>
    <property type="match status" value="1"/>
</dbReference>
<gene>
    <name evidence="6" type="ORF">SAMN06264855_1651</name>
</gene>
<evidence type="ECO:0000256" key="4">
    <source>
        <dbReference type="ARBA" id="ARBA00023172"/>
    </source>
</evidence>
<accession>A0A238YMB4</accession>
<name>A0A238YMB4_HALVU</name>
<feature type="domain" description="Transposase IS4-like" evidence="5">
    <location>
        <begin position="115"/>
        <end position="350"/>
    </location>
</feature>
<dbReference type="SUPFAM" id="SSF53098">
    <property type="entry name" value="Ribonuclease H-like"/>
    <property type="match status" value="1"/>
</dbReference>
<keyword evidence="3" id="KW-0238">DNA-binding</keyword>
<keyword evidence="4" id="KW-0233">DNA recombination</keyword>